<dbReference type="PROSITE" id="PS00678">
    <property type="entry name" value="WD_REPEATS_1"/>
    <property type="match status" value="2"/>
</dbReference>
<dbReference type="PROSITE" id="PS50082">
    <property type="entry name" value="WD_REPEATS_2"/>
    <property type="match status" value="2"/>
</dbReference>
<keyword evidence="10" id="KW-1185">Reference proteome</keyword>
<keyword evidence="4" id="KW-0863">Zinc-finger</keyword>
<accession>A0A0L0RX83</accession>
<dbReference type="InterPro" id="IPR049566">
    <property type="entry name" value="WDR59_RTC1-like_RING_Znf"/>
</dbReference>
<dbReference type="Pfam" id="PF00400">
    <property type="entry name" value="WD40"/>
    <property type="match status" value="2"/>
</dbReference>
<dbReference type="STRING" id="578462.A0A0L0RX83"/>
<evidence type="ECO:0000256" key="2">
    <source>
        <dbReference type="ARBA" id="ARBA00022723"/>
    </source>
</evidence>
<keyword evidence="3" id="KW-0677">Repeat</keyword>
<organism evidence="9 10">
    <name type="scientific">Allomyces macrogynus (strain ATCC 38327)</name>
    <name type="common">Allomyces javanicus var. macrogynus</name>
    <dbReference type="NCBI Taxonomy" id="578462"/>
    <lineage>
        <taxon>Eukaryota</taxon>
        <taxon>Fungi</taxon>
        <taxon>Fungi incertae sedis</taxon>
        <taxon>Blastocladiomycota</taxon>
        <taxon>Blastocladiomycetes</taxon>
        <taxon>Blastocladiales</taxon>
        <taxon>Blastocladiaceae</taxon>
        <taxon>Allomyces</taxon>
    </lineage>
</organism>
<dbReference type="InterPro" id="IPR001680">
    <property type="entry name" value="WD40_rpt"/>
</dbReference>
<name>A0A0L0RX83_ALLM3</name>
<dbReference type="GO" id="GO:1904263">
    <property type="term" value="P:positive regulation of TORC1 signaling"/>
    <property type="evidence" value="ECO:0007669"/>
    <property type="project" value="TreeGrafter"/>
</dbReference>
<keyword evidence="1 6" id="KW-0853">WD repeat</keyword>
<evidence type="ECO:0000256" key="1">
    <source>
        <dbReference type="ARBA" id="ARBA00022574"/>
    </source>
</evidence>
<dbReference type="OMA" id="EPMWLIS"/>
<feature type="repeat" description="WD" evidence="6">
    <location>
        <begin position="179"/>
        <end position="221"/>
    </location>
</feature>
<evidence type="ECO:0000313" key="9">
    <source>
        <dbReference type="EMBL" id="KNE54750.1"/>
    </source>
</evidence>
<evidence type="ECO:0000256" key="5">
    <source>
        <dbReference type="ARBA" id="ARBA00022833"/>
    </source>
</evidence>
<dbReference type="GO" id="GO:0008270">
    <property type="term" value="F:zinc ion binding"/>
    <property type="evidence" value="ECO:0007669"/>
    <property type="project" value="UniProtKB-KW"/>
</dbReference>
<evidence type="ECO:0000256" key="3">
    <source>
        <dbReference type="ARBA" id="ARBA00022737"/>
    </source>
</evidence>
<dbReference type="GO" id="GO:0061700">
    <property type="term" value="C:GATOR2 complex"/>
    <property type="evidence" value="ECO:0007669"/>
    <property type="project" value="TreeGrafter"/>
</dbReference>
<dbReference type="PROSITE" id="PS50294">
    <property type="entry name" value="WD_REPEATS_REGION"/>
    <property type="match status" value="2"/>
</dbReference>
<protein>
    <recommendedName>
        <fullName evidence="8">WDR59/RTC1-like RING zinc finger domain-containing protein</fullName>
    </recommendedName>
</protein>
<sequence>MAHLASSTADIRSAFGAAAAAAAGAPPLPPNFAALNPAAVLGLAKPFVMSQYGAMATAGRGVVGVDHSPQRAAVSVTPPEELQLIARPGGMLNALSLSPDKDFVVVGGRDVLKILSISANAVSEHLNLRAGVRINLNYSSNDVKWCNLYAKSIVATAATNGAIVIWDLNKPGQKMERVINEHTRAVNRIVFHPTDPIKLLSASQDGSMKLWDLRAKAAAVLSFESKAESVRDVQFSPTGPTEFSAAFESGQIQKWDLRNPKNYERRISGHNGMILGIDYHPNGRLLATGGRDKMIKIWDLKADARKPKYSIQTIASVGRIAWRPSFDRSTMEIASSSMLTDFRVQVFSLARTHVPKFWFENHTNVVTGMEWVDADTLWTCGKDKLVIRQHAATTAPGGPFHVADVLNSAAVCWSPDGRLVASMDHRPTAAGSKEQGGKMPVGGTAKFLLKPGKKMDRAGPFAMPDVTTYKPSQLTVQLDTATFDEPIFVHLANHYIVRDPETEQAVPDESVPLSRETIIKRFEVCCAHNALTAANIGLANVAQTWSLVSMLFSPLLVPLVAPTDAAALAPPLTPVPLTPARSALGPFSPTLAHPDVAVLSSSVPFSTASSNPLTVDPYGTTPASLATSFATSTLNATAPGSLAARSSRRPSFAPLPPHPTPSHARSYVSQPMSAIIGSAVTDDAVAPVTGFVQAPVHAATAAAAGGSVDEGAAVGAIFGHAALVEMLQGLLDEHTDQGDVQFCCTLVVLLLMGAGDKRAVVPRDQWPACFTDTQVEDWFSSYIELLHRFRLYDVAAVVLEQCPIADLRTKLQESTTIYTLCNHCYKPNTNTNGKFWSCSRCMRLVNACSFCHQRVTGQYSWCQGCGHGGHLACLAEWFRENRECCTGCGHRCR</sequence>
<evidence type="ECO:0000256" key="4">
    <source>
        <dbReference type="ARBA" id="ARBA00022771"/>
    </source>
</evidence>
<dbReference type="GO" id="GO:0016239">
    <property type="term" value="P:positive regulation of macroautophagy"/>
    <property type="evidence" value="ECO:0007669"/>
    <property type="project" value="TreeGrafter"/>
</dbReference>
<dbReference type="eggNOG" id="KOG0269">
    <property type="taxonomic scope" value="Eukaryota"/>
</dbReference>
<feature type="domain" description="WDR59/RTC1-like RING zinc finger" evidence="8">
    <location>
        <begin position="846"/>
        <end position="892"/>
    </location>
</feature>
<dbReference type="PRINTS" id="PR00320">
    <property type="entry name" value="GPROTEINBRPT"/>
</dbReference>
<dbReference type="VEuPathDB" id="FungiDB:AMAG_00708"/>
<dbReference type="InterPro" id="IPR019775">
    <property type="entry name" value="WD40_repeat_CS"/>
</dbReference>
<feature type="region of interest" description="Disordered" evidence="7">
    <location>
        <begin position="640"/>
        <end position="666"/>
    </location>
</feature>
<evidence type="ECO:0000256" key="6">
    <source>
        <dbReference type="PROSITE-ProRule" id="PRU00221"/>
    </source>
</evidence>
<reference evidence="10" key="2">
    <citation type="submission" date="2009-11" db="EMBL/GenBank/DDBJ databases">
        <title>The Genome Sequence of Allomyces macrogynus strain ATCC 38327.</title>
        <authorList>
            <consortium name="The Broad Institute Genome Sequencing Platform"/>
            <person name="Russ C."/>
            <person name="Cuomo C."/>
            <person name="Shea T."/>
            <person name="Young S.K."/>
            <person name="Zeng Q."/>
            <person name="Koehrsen M."/>
            <person name="Haas B."/>
            <person name="Borodovsky M."/>
            <person name="Guigo R."/>
            <person name="Alvarado L."/>
            <person name="Berlin A."/>
            <person name="Borenstein D."/>
            <person name="Chen Z."/>
            <person name="Engels R."/>
            <person name="Freedman E."/>
            <person name="Gellesch M."/>
            <person name="Goldberg J."/>
            <person name="Griggs A."/>
            <person name="Gujja S."/>
            <person name="Heiman D."/>
            <person name="Hepburn T."/>
            <person name="Howarth C."/>
            <person name="Jen D."/>
            <person name="Larson L."/>
            <person name="Lewis B."/>
            <person name="Mehta T."/>
            <person name="Park D."/>
            <person name="Pearson M."/>
            <person name="Roberts A."/>
            <person name="Saif S."/>
            <person name="Shenoy N."/>
            <person name="Sisk P."/>
            <person name="Stolte C."/>
            <person name="Sykes S."/>
            <person name="Walk T."/>
            <person name="White J."/>
            <person name="Yandava C."/>
            <person name="Burger G."/>
            <person name="Gray M.W."/>
            <person name="Holland P.W.H."/>
            <person name="King N."/>
            <person name="Lang F.B.F."/>
            <person name="Roger A.J."/>
            <person name="Ruiz-Trillo I."/>
            <person name="Lander E."/>
            <person name="Nusbaum C."/>
        </authorList>
    </citation>
    <scope>NUCLEOTIDE SEQUENCE [LARGE SCALE GENOMIC DNA]</scope>
    <source>
        <strain evidence="10">ATCC 38327</strain>
    </source>
</reference>
<dbReference type="InterPro" id="IPR020472">
    <property type="entry name" value="WD40_PAC1"/>
</dbReference>
<dbReference type="AlphaFoldDB" id="A0A0L0RX83"/>
<dbReference type="Pfam" id="PF17120">
    <property type="entry name" value="zf-RING_16"/>
    <property type="match status" value="1"/>
</dbReference>
<dbReference type="InterPro" id="IPR015943">
    <property type="entry name" value="WD40/YVTN_repeat-like_dom_sf"/>
</dbReference>
<dbReference type="SUPFAM" id="SSF50978">
    <property type="entry name" value="WD40 repeat-like"/>
    <property type="match status" value="1"/>
</dbReference>
<dbReference type="GO" id="GO:0005829">
    <property type="term" value="C:cytosol"/>
    <property type="evidence" value="ECO:0007669"/>
    <property type="project" value="TreeGrafter"/>
</dbReference>
<keyword evidence="2" id="KW-0479">Metal-binding</keyword>
<reference evidence="9 10" key="1">
    <citation type="submission" date="2009-11" db="EMBL/GenBank/DDBJ databases">
        <title>Annotation of Allomyces macrogynus ATCC 38327.</title>
        <authorList>
            <consortium name="The Broad Institute Genome Sequencing Platform"/>
            <person name="Russ C."/>
            <person name="Cuomo C."/>
            <person name="Burger G."/>
            <person name="Gray M.W."/>
            <person name="Holland P.W.H."/>
            <person name="King N."/>
            <person name="Lang F.B.F."/>
            <person name="Roger A.J."/>
            <person name="Ruiz-Trillo I."/>
            <person name="Young S.K."/>
            <person name="Zeng Q."/>
            <person name="Gargeya S."/>
            <person name="Fitzgerald M."/>
            <person name="Haas B."/>
            <person name="Abouelleil A."/>
            <person name="Alvarado L."/>
            <person name="Arachchi H.M."/>
            <person name="Berlin A."/>
            <person name="Chapman S.B."/>
            <person name="Gearin G."/>
            <person name="Goldberg J."/>
            <person name="Griggs A."/>
            <person name="Gujja S."/>
            <person name="Hansen M."/>
            <person name="Heiman D."/>
            <person name="Howarth C."/>
            <person name="Larimer J."/>
            <person name="Lui A."/>
            <person name="MacDonald P.J.P."/>
            <person name="McCowen C."/>
            <person name="Montmayeur A."/>
            <person name="Murphy C."/>
            <person name="Neiman D."/>
            <person name="Pearson M."/>
            <person name="Priest M."/>
            <person name="Roberts A."/>
            <person name="Saif S."/>
            <person name="Shea T."/>
            <person name="Sisk P."/>
            <person name="Stolte C."/>
            <person name="Sykes S."/>
            <person name="Wortman J."/>
            <person name="Nusbaum C."/>
            <person name="Birren B."/>
        </authorList>
    </citation>
    <scope>NUCLEOTIDE SEQUENCE [LARGE SCALE GENOMIC DNA]</scope>
    <source>
        <strain evidence="9 10">ATCC 38327</strain>
    </source>
</reference>
<dbReference type="Proteomes" id="UP000054350">
    <property type="component" value="Unassembled WGS sequence"/>
</dbReference>
<keyword evidence="5" id="KW-0862">Zinc</keyword>
<evidence type="ECO:0000313" key="10">
    <source>
        <dbReference type="Proteomes" id="UP000054350"/>
    </source>
</evidence>
<dbReference type="OrthoDB" id="60955at2759"/>
<gene>
    <name evidence="9" type="ORF">AMAG_00708</name>
</gene>
<feature type="repeat" description="WD" evidence="6">
    <location>
        <begin position="267"/>
        <end position="301"/>
    </location>
</feature>
<dbReference type="InterPro" id="IPR037590">
    <property type="entry name" value="WDR24"/>
</dbReference>
<proteinExistence type="predicted"/>
<evidence type="ECO:0000256" key="7">
    <source>
        <dbReference type="SAM" id="MobiDB-lite"/>
    </source>
</evidence>
<dbReference type="SMART" id="SM00320">
    <property type="entry name" value="WD40"/>
    <property type="match status" value="6"/>
</dbReference>
<dbReference type="GO" id="GO:0005774">
    <property type="term" value="C:vacuolar membrane"/>
    <property type="evidence" value="ECO:0007669"/>
    <property type="project" value="TreeGrafter"/>
</dbReference>
<dbReference type="PANTHER" id="PTHR46200:SF1">
    <property type="entry name" value="GATOR COMPLEX PROTEIN WDR24"/>
    <property type="match status" value="1"/>
</dbReference>
<dbReference type="InterPro" id="IPR036322">
    <property type="entry name" value="WD40_repeat_dom_sf"/>
</dbReference>
<dbReference type="PANTHER" id="PTHR46200">
    <property type="entry name" value="GATOR COMPLEX PROTEIN WDR24"/>
    <property type="match status" value="1"/>
</dbReference>
<dbReference type="EMBL" id="GG745328">
    <property type="protein sequence ID" value="KNE54750.1"/>
    <property type="molecule type" value="Genomic_DNA"/>
</dbReference>
<evidence type="ECO:0000259" key="8">
    <source>
        <dbReference type="Pfam" id="PF17120"/>
    </source>
</evidence>
<dbReference type="Gene3D" id="2.130.10.10">
    <property type="entry name" value="YVTN repeat-like/Quinoprotein amine dehydrogenase"/>
    <property type="match status" value="2"/>
</dbReference>
<dbReference type="CDD" id="cd16693">
    <property type="entry name" value="mRING-H2-C3H3C2_WDR24"/>
    <property type="match status" value="1"/>
</dbReference>